<evidence type="ECO:0000313" key="2">
    <source>
        <dbReference type="EMBL" id="MBK5926699.1"/>
    </source>
</evidence>
<evidence type="ECO:0000313" key="3">
    <source>
        <dbReference type="Proteomes" id="UP000706333"/>
    </source>
</evidence>
<dbReference type="EMBL" id="NHSD01000155">
    <property type="protein sequence ID" value="MBK5926699.1"/>
    <property type="molecule type" value="Genomic_DNA"/>
</dbReference>
<gene>
    <name evidence="2" type="ORF">CCR87_04945</name>
</gene>
<dbReference type="Gene3D" id="3.40.50.720">
    <property type="entry name" value="NAD(P)-binding Rossmann-like Domain"/>
    <property type="match status" value="1"/>
</dbReference>
<evidence type="ECO:0000259" key="1">
    <source>
        <dbReference type="Pfam" id="PF03807"/>
    </source>
</evidence>
<organism evidence="2 3">
    <name type="scientific">Rhodobaculum claviforme</name>
    <dbReference type="NCBI Taxonomy" id="1549854"/>
    <lineage>
        <taxon>Bacteria</taxon>
        <taxon>Pseudomonadati</taxon>
        <taxon>Pseudomonadota</taxon>
        <taxon>Alphaproteobacteria</taxon>
        <taxon>Rhodobacterales</taxon>
        <taxon>Paracoccaceae</taxon>
        <taxon>Rhodobaculum</taxon>
    </lineage>
</organism>
<proteinExistence type="predicted"/>
<dbReference type="RefSeq" id="WP_201156469.1">
    <property type="nucleotide sequence ID" value="NZ_NHSD01000155.1"/>
</dbReference>
<dbReference type="Proteomes" id="UP000706333">
    <property type="component" value="Unassembled WGS sequence"/>
</dbReference>
<comment type="caution">
    <text evidence="2">The sequence shown here is derived from an EMBL/GenBank/DDBJ whole genome shotgun (WGS) entry which is preliminary data.</text>
</comment>
<feature type="domain" description="Pyrroline-5-carboxylate reductase catalytic N-terminal" evidence="1">
    <location>
        <begin position="11"/>
        <end position="75"/>
    </location>
</feature>
<reference evidence="2" key="1">
    <citation type="submission" date="2017-05" db="EMBL/GenBank/DDBJ databases">
        <authorList>
            <person name="Imhoff J.F."/>
            <person name="Rahn T."/>
            <person name="Kuenzel S."/>
            <person name="Neulinger S.C."/>
        </authorList>
    </citation>
    <scope>NUCLEOTIDE SEQUENCE</scope>
    <source>
        <strain evidence="2">LMG 28126</strain>
    </source>
</reference>
<protein>
    <submittedName>
        <fullName evidence="2">Pyrroline-5-carboxylate reductase</fullName>
    </submittedName>
</protein>
<dbReference type="Pfam" id="PF03807">
    <property type="entry name" value="F420_oxidored"/>
    <property type="match status" value="1"/>
</dbReference>
<dbReference type="SUPFAM" id="SSF51735">
    <property type="entry name" value="NAD(P)-binding Rossmann-fold domains"/>
    <property type="match status" value="1"/>
</dbReference>
<keyword evidence="3" id="KW-1185">Reference proteome</keyword>
<dbReference type="InterPro" id="IPR036291">
    <property type="entry name" value="NAD(P)-bd_dom_sf"/>
</dbReference>
<accession>A0A934WIB0</accession>
<dbReference type="AlphaFoldDB" id="A0A934WIB0"/>
<dbReference type="InterPro" id="IPR028939">
    <property type="entry name" value="P5C_Rdtase_cat_N"/>
</dbReference>
<sequence length="75" mass="7810">MGFGEIDRRGIVIVGCGKMGSALLAGWLAGGLAPGRVWVQEPRPSDWLAAQGVQLNAALPDDPAVVLVAVKPQMM</sequence>
<feature type="non-terminal residue" evidence="2">
    <location>
        <position position="75"/>
    </location>
</feature>
<reference evidence="2" key="2">
    <citation type="journal article" date="2020" name="Microorganisms">
        <title>Osmotic Adaptation and Compatible Solute Biosynthesis of Phototrophic Bacteria as Revealed from Genome Analyses.</title>
        <authorList>
            <person name="Imhoff J.F."/>
            <person name="Rahn T."/>
            <person name="Kunzel S."/>
            <person name="Keller A."/>
            <person name="Neulinger S.C."/>
        </authorList>
    </citation>
    <scope>NUCLEOTIDE SEQUENCE</scope>
    <source>
        <strain evidence="2">LMG 28126</strain>
    </source>
</reference>
<name>A0A934WIB0_9RHOB</name>